<dbReference type="CDD" id="cd11709">
    <property type="entry name" value="SPRY"/>
    <property type="match status" value="1"/>
</dbReference>
<feature type="non-terminal residue" evidence="3">
    <location>
        <position position="1"/>
    </location>
</feature>
<dbReference type="GeneID" id="8847790"/>
<dbReference type="OMA" id="TIANGWD"/>
<dbReference type="Pfam" id="PF00622">
    <property type="entry name" value="SPRY"/>
    <property type="match status" value="1"/>
</dbReference>
<dbReference type="Gene3D" id="2.60.120.920">
    <property type="match status" value="1"/>
</dbReference>
<dbReference type="Pfam" id="PF02214">
    <property type="entry name" value="BTB_2"/>
    <property type="match status" value="1"/>
</dbReference>
<evidence type="ECO:0000259" key="1">
    <source>
        <dbReference type="Pfam" id="PF00622"/>
    </source>
</evidence>
<dbReference type="KEGG" id="ngr:NAEGRDRAFT_77136"/>
<dbReference type="InterPro" id="IPR013320">
    <property type="entry name" value="ConA-like_dom_sf"/>
</dbReference>
<feature type="domain" description="SPRY" evidence="1">
    <location>
        <begin position="178"/>
        <end position="275"/>
    </location>
</feature>
<reference evidence="3 4" key="1">
    <citation type="journal article" date="2010" name="Cell">
        <title>The genome of Naegleria gruberi illuminates early eukaryotic versatility.</title>
        <authorList>
            <person name="Fritz-Laylin L.K."/>
            <person name="Prochnik S.E."/>
            <person name="Ginger M.L."/>
            <person name="Dacks J.B."/>
            <person name="Carpenter M.L."/>
            <person name="Field M.C."/>
            <person name="Kuo A."/>
            <person name="Paredez A."/>
            <person name="Chapman J."/>
            <person name="Pham J."/>
            <person name="Shu S."/>
            <person name="Neupane R."/>
            <person name="Cipriano M."/>
            <person name="Mancuso J."/>
            <person name="Tu H."/>
            <person name="Salamov A."/>
            <person name="Lindquist E."/>
            <person name="Shapiro H."/>
            <person name="Lucas S."/>
            <person name="Grigoriev I.V."/>
            <person name="Cande W.Z."/>
            <person name="Fulton C."/>
            <person name="Rokhsar D.S."/>
            <person name="Dawson S.C."/>
        </authorList>
    </citation>
    <scope>NUCLEOTIDE SEQUENCE [LARGE SCALE GENOMIC DNA]</scope>
    <source>
        <strain evidence="3 4">NEG-M</strain>
    </source>
</reference>
<dbReference type="VEuPathDB" id="AmoebaDB:NAEGRDRAFT_77136"/>
<name>D2W6U2_NAEGR</name>
<dbReference type="InterPro" id="IPR045068">
    <property type="entry name" value="BACURD1-3"/>
</dbReference>
<dbReference type="InterPro" id="IPR003877">
    <property type="entry name" value="SPRY_dom"/>
</dbReference>
<accession>D2W6U2</accession>
<dbReference type="SUPFAM" id="SSF49899">
    <property type="entry name" value="Concanavalin A-like lectins/glucanases"/>
    <property type="match status" value="1"/>
</dbReference>
<dbReference type="Proteomes" id="UP000006671">
    <property type="component" value="Unassembled WGS sequence"/>
</dbReference>
<dbReference type="OrthoDB" id="2414723at2759"/>
<evidence type="ECO:0000259" key="2">
    <source>
        <dbReference type="Pfam" id="PF02214"/>
    </source>
</evidence>
<dbReference type="EMBL" id="GG739572">
    <property type="protein sequence ID" value="EFC35210.1"/>
    <property type="molecule type" value="Genomic_DNA"/>
</dbReference>
<dbReference type="InterPro" id="IPR043136">
    <property type="entry name" value="B30.2/SPRY_sf"/>
</dbReference>
<dbReference type="RefSeq" id="XP_002667954.1">
    <property type="nucleotide sequence ID" value="XM_002667908.1"/>
</dbReference>
<dbReference type="PANTHER" id="PTHR11145">
    <property type="entry name" value="BTB/POZ DOMAIN-CONTAINING ADAPTER FOR CUL3-MEDIATED RHOA DEGRADATION PROTEIN FAMILY MEMBER"/>
    <property type="match status" value="1"/>
</dbReference>
<dbReference type="PANTHER" id="PTHR11145:SF8">
    <property type="entry name" value="RE57120P"/>
    <property type="match status" value="1"/>
</dbReference>
<dbReference type="InParanoid" id="D2W6U2"/>
<dbReference type="InterPro" id="IPR003131">
    <property type="entry name" value="T1-type_BTB"/>
</dbReference>
<evidence type="ECO:0000313" key="3">
    <source>
        <dbReference type="EMBL" id="EFC35210.1"/>
    </source>
</evidence>
<dbReference type="InterPro" id="IPR011333">
    <property type="entry name" value="SKP1/BTB/POZ_sf"/>
</dbReference>
<sequence length="278" mass="31216">KNQVVKLNVGGKIFATNLATITSVKDTFFTGYFNDLFNPTAEEDDNSFFIDRPNEQFHLILNYLRGIDISSKLSSLNEHDLNDFIEEIVYYQLTSIYELLPINGKKILKPKYSISTTSTNNVTAKVEFDSNYCSSNIQLETPTRARKTIANGWDAAILGTKTNVFKIKLISNCANLMIGFAPKTININGSNYNSCGYYLYCAGNGYLFSERGDSCKSYINSRIVDGSIIECELRNGNISFKVNDKDYGVAFSEITNENELYPAFNLANVDCTFEFINA</sequence>
<dbReference type="SUPFAM" id="SSF54695">
    <property type="entry name" value="POZ domain"/>
    <property type="match status" value="1"/>
</dbReference>
<protein>
    <submittedName>
        <fullName evidence="3">Predicted protein</fullName>
    </submittedName>
</protein>
<dbReference type="AlphaFoldDB" id="D2W6U2"/>
<dbReference type="GO" id="GO:0051260">
    <property type="term" value="P:protein homooligomerization"/>
    <property type="evidence" value="ECO:0007669"/>
    <property type="project" value="InterPro"/>
</dbReference>
<feature type="domain" description="Potassium channel tetramerisation-type BTB" evidence="2">
    <location>
        <begin position="5"/>
        <end position="95"/>
    </location>
</feature>
<organism evidence="4">
    <name type="scientific">Naegleria gruberi</name>
    <name type="common">Amoeba</name>
    <dbReference type="NCBI Taxonomy" id="5762"/>
    <lineage>
        <taxon>Eukaryota</taxon>
        <taxon>Discoba</taxon>
        <taxon>Heterolobosea</taxon>
        <taxon>Tetramitia</taxon>
        <taxon>Eutetramitia</taxon>
        <taxon>Vahlkampfiidae</taxon>
        <taxon>Naegleria</taxon>
    </lineage>
</organism>
<proteinExistence type="predicted"/>
<keyword evidence="4" id="KW-1185">Reference proteome</keyword>
<gene>
    <name evidence="3" type="ORF">NAEGRDRAFT_77136</name>
</gene>
<dbReference type="Gene3D" id="3.30.710.10">
    <property type="entry name" value="Potassium Channel Kv1.1, Chain A"/>
    <property type="match status" value="1"/>
</dbReference>
<evidence type="ECO:0000313" key="4">
    <source>
        <dbReference type="Proteomes" id="UP000006671"/>
    </source>
</evidence>